<accession>A0A2J6RSM6</accession>
<evidence type="ECO:0000313" key="3">
    <source>
        <dbReference type="Proteomes" id="UP000235786"/>
    </source>
</evidence>
<evidence type="ECO:0000313" key="2">
    <source>
        <dbReference type="EMBL" id="PMD41514.1"/>
    </source>
</evidence>
<dbReference type="AlphaFoldDB" id="A0A2J6RSM6"/>
<gene>
    <name evidence="2" type="ORF">L207DRAFT_328121</name>
</gene>
<reference evidence="2 3" key="1">
    <citation type="submission" date="2016-04" db="EMBL/GenBank/DDBJ databases">
        <title>A degradative enzymes factory behind the ericoid mycorrhizal symbiosis.</title>
        <authorList>
            <consortium name="DOE Joint Genome Institute"/>
            <person name="Martino E."/>
            <person name="Morin E."/>
            <person name="Grelet G."/>
            <person name="Kuo A."/>
            <person name="Kohler A."/>
            <person name="Daghino S."/>
            <person name="Barry K."/>
            <person name="Choi C."/>
            <person name="Cichocki N."/>
            <person name="Clum A."/>
            <person name="Copeland A."/>
            <person name="Hainaut M."/>
            <person name="Haridas S."/>
            <person name="Labutti K."/>
            <person name="Lindquist E."/>
            <person name="Lipzen A."/>
            <person name="Khouja H.-R."/>
            <person name="Murat C."/>
            <person name="Ohm R."/>
            <person name="Olson A."/>
            <person name="Spatafora J."/>
            <person name="Veneault-Fourrey C."/>
            <person name="Henrissat B."/>
            <person name="Grigoriev I."/>
            <person name="Martin F."/>
            <person name="Perotto S."/>
        </authorList>
    </citation>
    <scope>NUCLEOTIDE SEQUENCE [LARGE SCALE GENOMIC DNA]</scope>
    <source>
        <strain evidence="2 3">F</strain>
    </source>
</reference>
<name>A0A2J6RSM6_HYAVF</name>
<feature type="chain" id="PRO_5014329621" evidence="1">
    <location>
        <begin position="17"/>
        <end position="99"/>
    </location>
</feature>
<protein>
    <submittedName>
        <fullName evidence="2">Uncharacterized protein</fullName>
    </submittedName>
</protein>
<dbReference type="Proteomes" id="UP000235786">
    <property type="component" value="Unassembled WGS sequence"/>
</dbReference>
<feature type="signal peptide" evidence="1">
    <location>
        <begin position="1"/>
        <end position="16"/>
    </location>
</feature>
<organism evidence="2 3">
    <name type="scientific">Hyaloscypha variabilis (strain UAMH 11265 / GT02V1 / F)</name>
    <name type="common">Meliniomyces variabilis</name>
    <dbReference type="NCBI Taxonomy" id="1149755"/>
    <lineage>
        <taxon>Eukaryota</taxon>
        <taxon>Fungi</taxon>
        <taxon>Dikarya</taxon>
        <taxon>Ascomycota</taxon>
        <taxon>Pezizomycotina</taxon>
        <taxon>Leotiomycetes</taxon>
        <taxon>Helotiales</taxon>
        <taxon>Hyaloscyphaceae</taxon>
        <taxon>Hyaloscypha</taxon>
        <taxon>Hyaloscypha variabilis</taxon>
    </lineage>
</organism>
<keyword evidence="3" id="KW-1185">Reference proteome</keyword>
<sequence length="99" mass="11054">MRWLCWPRFSFSFTHSLPEFAVFCPLCHRQSRSMKTREGEKSEGGGDDKTMLNECLRVQGRIQAPDCAEVADVRVEVEVDDVMEGGVVFVGGREGGGEL</sequence>
<dbReference type="EMBL" id="KZ613944">
    <property type="protein sequence ID" value="PMD41514.1"/>
    <property type="molecule type" value="Genomic_DNA"/>
</dbReference>
<keyword evidence="1" id="KW-0732">Signal</keyword>
<evidence type="ECO:0000256" key="1">
    <source>
        <dbReference type="SAM" id="SignalP"/>
    </source>
</evidence>
<proteinExistence type="predicted"/>